<evidence type="ECO:0000313" key="2">
    <source>
        <dbReference type="EMBL" id="KAJ7076188.1"/>
    </source>
</evidence>
<dbReference type="Proteomes" id="UP001222325">
    <property type="component" value="Unassembled WGS sequence"/>
</dbReference>
<feature type="compositionally biased region" description="Low complexity" evidence="1">
    <location>
        <begin position="154"/>
        <end position="173"/>
    </location>
</feature>
<proteinExistence type="predicted"/>
<reference evidence="2" key="1">
    <citation type="submission" date="2023-03" db="EMBL/GenBank/DDBJ databases">
        <title>Massive genome expansion in bonnet fungi (Mycena s.s.) driven by repeated elements and novel gene families across ecological guilds.</title>
        <authorList>
            <consortium name="Lawrence Berkeley National Laboratory"/>
            <person name="Harder C.B."/>
            <person name="Miyauchi S."/>
            <person name="Viragh M."/>
            <person name="Kuo A."/>
            <person name="Thoen E."/>
            <person name="Andreopoulos B."/>
            <person name="Lu D."/>
            <person name="Skrede I."/>
            <person name="Drula E."/>
            <person name="Henrissat B."/>
            <person name="Morin E."/>
            <person name="Kohler A."/>
            <person name="Barry K."/>
            <person name="LaButti K."/>
            <person name="Morin E."/>
            <person name="Salamov A."/>
            <person name="Lipzen A."/>
            <person name="Mereny Z."/>
            <person name="Hegedus B."/>
            <person name="Baldrian P."/>
            <person name="Stursova M."/>
            <person name="Weitz H."/>
            <person name="Taylor A."/>
            <person name="Grigoriev I.V."/>
            <person name="Nagy L.G."/>
            <person name="Martin F."/>
            <person name="Kauserud H."/>
        </authorList>
    </citation>
    <scope>NUCLEOTIDE SEQUENCE</scope>
    <source>
        <strain evidence="2">CBHHK173m</strain>
    </source>
</reference>
<feature type="region of interest" description="Disordered" evidence="1">
    <location>
        <begin position="34"/>
        <end position="197"/>
    </location>
</feature>
<name>A0AAD6TVR0_9AGAR</name>
<feature type="compositionally biased region" description="Basic and acidic residues" evidence="1">
    <location>
        <begin position="129"/>
        <end position="139"/>
    </location>
</feature>
<gene>
    <name evidence="2" type="ORF">B0H15DRAFT_805752</name>
</gene>
<feature type="region of interest" description="Disordered" evidence="1">
    <location>
        <begin position="450"/>
        <end position="472"/>
    </location>
</feature>
<feature type="region of interest" description="Disordered" evidence="1">
    <location>
        <begin position="531"/>
        <end position="595"/>
    </location>
</feature>
<feature type="compositionally biased region" description="Low complexity" evidence="1">
    <location>
        <begin position="111"/>
        <end position="128"/>
    </location>
</feature>
<sequence length="595" mass="63820">MSGTAVLAYSDIGSHSFEVYDMGRNLVVYKRSRTTVQHRRRRESGLELEATQGSASVSPQHRAARRHPELARRAPSSRSEARRRCVHATASVADARDPRPLLVNLHRSRPRPSSLVSSADSSSGSDAKAACEDEHERAASRPRPRPRPCPPYACPSSLVSSAGSSSESAGQAACEHEHVSRPCPRPPYVPSQRPSSLVPRLERRFELGVCCEGGVRGRARLPPPPLPFRRSRPRPSSRFESEALSSEAKAACEHERTNGGARLALLRPDSSSESAAKASTERADSGHALRTLRRSAVPALPESAQFESAGKAADSGLGPLSRRQFDSIRAVDSSRAVDSRYFESRRRVALFRADSSRFASDANFEGGRAGVQHGVEQAGRDRVRKAQGASMRREVQWGCGMGRAWTGVGSAVARGARSGGRDVGCGVRRRGKARRAGWNGNAAEVVHGAPAGGRTRRQESAREPLSCGGRRAMGRAGTARAFECARTRRNGPSGTGRAIERTCDGDLRASDAGDDVRDERVVVRAFRGRGPAANVQRELDRAAQEQRAGVGSVASESERAAAGVSSATSNPKTRRKIALGACAGGREQLRSSRSK</sequence>
<evidence type="ECO:0000256" key="1">
    <source>
        <dbReference type="SAM" id="MobiDB-lite"/>
    </source>
</evidence>
<evidence type="ECO:0000313" key="3">
    <source>
        <dbReference type="Proteomes" id="UP001222325"/>
    </source>
</evidence>
<feature type="compositionally biased region" description="Low complexity" evidence="1">
    <location>
        <begin position="236"/>
        <end position="249"/>
    </location>
</feature>
<organism evidence="2 3">
    <name type="scientific">Mycena belliarum</name>
    <dbReference type="NCBI Taxonomy" id="1033014"/>
    <lineage>
        <taxon>Eukaryota</taxon>
        <taxon>Fungi</taxon>
        <taxon>Dikarya</taxon>
        <taxon>Basidiomycota</taxon>
        <taxon>Agaricomycotina</taxon>
        <taxon>Agaricomycetes</taxon>
        <taxon>Agaricomycetidae</taxon>
        <taxon>Agaricales</taxon>
        <taxon>Marasmiineae</taxon>
        <taxon>Mycenaceae</taxon>
        <taxon>Mycena</taxon>
    </lineage>
</organism>
<dbReference type="AlphaFoldDB" id="A0AAD6TVR0"/>
<feature type="region of interest" description="Disordered" evidence="1">
    <location>
        <begin position="220"/>
        <end position="290"/>
    </location>
</feature>
<accession>A0AAD6TVR0</accession>
<dbReference type="EMBL" id="JARJCN010000084">
    <property type="protein sequence ID" value="KAJ7076188.1"/>
    <property type="molecule type" value="Genomic_DNA"/>
</dbReference>
<keyword evidence="3" id="KW-1185">Reference proteome</keyword>
<comment type="caution">
    <text evidence="2">The sequence shown here is derived from an EMBL/GenBank/DDBJ whole genome shotgun (WGS) entry which is preliminary data.</text>
</comment>
<protein>
    <submittedName>
        <fullName evidence="2">Uncharacterized protein</fullName>
    </submittedName>
</protein>